<evidence type="ECO:0000259" key="7">
    <source>
        <dbReference type="Pfam" id="PF02384"/>
    </source>
</evidence>
<dbReference type="EC" id="2.1.1.72" evidence="1"/>
<dbReference type="EMBL" id="NFHN01000036">
    <property type="protein sequence ID" value="OUN46015.1"/>
    <property type="molecule type" value="Genomic_DNA"/>
</dbReference>
<comment type="caution">
    <text evidence="9">The sequence shown here is derived from an EMBL/GenBank/DDBJ whole genome shotgun (WGS) entry which is preliminary data.</text>
</comment>
<dbReference type="Proteomes" id="UP000194219">
    <property type="component" value="Unassembled WGS sequence"/>
</dbReference>
<dbReference type="GO" id="GO:0009007">
    <property type="term" value="F:site-specific DNA-methyltransferase (adenine-specific) activity"/>
    <property type="evidence" value="ECO:0007669"/>
    <property type="project" value="UniProtKB-EC"/>
</dbReference>
<comment type="catalytic activity">
    <reaction evidence="6">
        <text>a 2'-deoxyadenosine in DNA + S-adenosyl-L-methionine = an N(6)-methyl-2'-deoxyadenosine in DNA + S-adenosyl-L-homocysteine + H(+)</text>
        <dbReference type="Rhea" id="RHEA:15197"/>
        <dbReference type="Rhea" id="RHEA-COMP:12418"/>
        <dbReference type="Rhea" id="RHEA-COMP:12419"/>
        <dbReference type="ChEBI" id="CHEBI:15378"/>
        <dbReference type="ChEBI" id="CHEBI:57856"/>
        <dbReference type="ChEBI" id="CHEBI:59789"/>
        <dbReference type="ChEBI" id="CHEBI:90615"/>
        <dbReference type="ChEBI" id="CHEBI:90616"/>
        <dbReference type="EC" id="2.1.1.72"/>
    </reaction>
</comment>
<evidence type="ECO:0000256" key="3">
    <source>
        <dbReference type="ARBA" id="ARBA00022679"/>
    </source>
</evidence>
<dbReference type="InterPro" id="IPR051537">
    <property type="entry name" value="DNA_Adenine_Mtase"/>
</dbReference>
<dbReference type="PANTHER" id="PTHR42933:SF3">
    <property type="entry name" value="TYPE I RESTRICTION ENZYME MJAVIII METHYLASE SUBUNIT"/>
    <property type="match status" value="1"/>
</dbReference>
<dbReference type="GO" id="GO:0009307">
    <property type="term" value="P:DNA restriction-modification system"/>
    <property type="evidence" value="ECO:0007669"/>
    <property type="project" value="UniProtKB-KW"/>
</dbReference>
<evidence type="ECO:0000256" key="1">
    <source>
        <dbReference type="ARBA" id="ARBA00011900"/>
    </source>
</evidence>
<dbReference type="EMBL" id="MIMV01000256">
    <property type="protein sequence ID" value="OTA81114.1"/>
    <property type="molecule type" value="Genomic_DNA"/>
</dbReference>
<accession>A0A1Y3UD23</accession>
<dbReference type="Pfam" id="PF02384">
    <property type="entry name" value="N6_Mtase"/>
    <property type="match status" value="1"/>
</dbReference>
<evidence type="ECO:0000313" key="8">
    <source>
        <dbReference type="EMBL" id="OTA81114.1"/>
    </source>
</evidence>
<reference evidence="11" key="2">
    <citation type="submission" date="2017-04" db="EMBL/GenBank/DDBJ databases">
        <title>Function of individual gut microbiota members based on whole genome sequencing of pure cultures obtained from chicken caecum.</title>
        <authorList>
            <person name="Medvecky M."/>
            <person name="Cejkova D."/>
            <person name="Polansky O."/>
            <person name="Karasova D."/>
            <person name="Kubasova T."/>
            <person name="Cizek A."/>
            <person name="Rychlik I."/>
        </authorList>
    </citation>
    <scope>NUCLEOTIDE SEQUENCE [LARGE SCALE GENOMIC DNA]</scope>
    <source>
        <strain evidence="11">An71</strain>
    </source>
</reference>
<keyword evidence="4" id="KW-0949">S-adenosyl-L-methionine</keyword>
<evidence type="ECO:0000256" key="2">
    <source>
        <dbReference type="ARBA" id="ARBA00022603"/>
    </source>
</evidence>
<evidence type="ECO:0000313" key="9">
    <source>
        <dbReference type="EMBL" id="OUN46015.1"/>
    </source>
</evidence>
<dbReference type="GO" id="GO:0003677">
    <property type="term" value="F:DNA binding"/>
    <property type="evidence" value="ECO:0007669"/>
    <property type="project" value="InterPro"/>
</dbReference>
<keyword evidence="3" id="KW-0808">Transferase</keyword>
<keyword evidence="2" id="KW-0489">Methyltransferase</keyword>
<keyword evidence="5" id="KW-0680">Restriction system</keyword>
<dbReference type="PANTHER" id="PTHR42933">
    <property type="entry name" value="SLR6095 PROTEIN"/>
    <property type="match status" value="1"/>
</dbReference>
<gene>
    <name evidence="9" type="ORF">B5G22_08340</name>
    <name evidence="8" type="ORF">BHL83_09955</name>
</gene>
<dbReference type="Gene3D" id="3.40.50.150">
    <property type="entry name" value="Vaccinia Virus protein VP39"/>
    <property type="match status" value="1"/>
</dbReference>
<dbReference type="RefSeq" id="WP_086118124.1">
    <property type="nucleotide sequence ID" value="NZ_CP054657.1"/>
</dbReference>
<proteinExistence type="predicted"/>
<dbReference type="AlphaFoldDB" id="A0A1Y3UD23"/>
<dbReference type="SUPFAM" id="SSF53335">
    <property type="entry name" value="S-adenosyl-L-methionine-dependent methyltransferases"/>
    <property type="match status" value="1"/>
</dbReference>
<evidence type="ECO:0000256" key="4">
    <source>
        <dbReference type="ARBA" id="ARBA00022691"/>
    </source>
</evidence>
<dbReference type="GO" id="GO:0032259">
    <property type="term" value="P:methylation"/>
    <property type="evidence" value="ECO:0007669"/>
    <property type="project" value="UniProtKB-KW"/>
</dbReference>
<evidence type="ECO:0000256" key="6">
    <source>
        <dbReference type="ARBA" id="ARBA00047942"/>
    </source>
</evidence>
<organism evidence="9 11">
    <name type="scientific">Limosilactobacillus reuteri</name>
    <name type="common">Lactobacillus reuteri</name>
    <dbReference type="NCBI Taxonomy" id="1598"/>
    <lineage>
        <taxon>Bacteria</taxon>
        <taxon>Bacillati</taxon>
        <taxon>Bacillota</taxon>
        <taxon>Bacilli</taxon>
        <taxon>Lactobacillales</taxon>
        <taxon>Lactobacillaceae</taxon>
        <taxon>Limosilactobacillus</taxon>
    </lineage>
</organism>
<reference evidence="9" key="3">
    <citation type="journal article" date="2018" name="BMC Genomics">
        <title>Whole genome sequencing and function prediction of 133 gut anaerobes isolated from chicken caecum in pure cultures.</title>
        <authorList>
            <person name="Medvecky M."/>
            <person name="Cejkova D."/>
            <person name="Polansky O."/>
            <person name="Karasova D."/>
            <person name="Kubasova T."/>
            <person name="Cizek A."/>
            <person name="Rychlik I."/>
        </authorList>
    </citation>
    <scope>NUCLEOTIDE SEQUENCE</scope>
    <source>
        <strain evidence="9">An71</strain>
    </source>
</reference>
<feature type="domain" description="DNA methylase adenine-specific" evidence="7">
    <location>
        <begin position="273"/>
        <end position="524"/>
    </location>
</feature>
<dbReference type="Proteomes" id="UP000195868">
    <property type="component" value="Unassembled WGS sequence"/>
</dbReference>
<evidence type="ECO:0000313" key="10">
    <source>
        <dbReference type="Proteomes" id="UP000194219"/>
    </source>
</evidence>
<sequence length="643" mass="73650">MTLLTEDQVRDRAKQILHFENDDNAFAGTGQLTSFNTLGKSFSQNPWKSNNNKPDGWYLPKNKNNPALILETKSSTKDLEDVAIPELQKNMSIVLKRYPNVMGIAYNGQDVRVFRNEDPGSDTFIEAQLSKTLENKDYYIKVFTDKPVDVNEIYTLTARINNALHFKFGIRNLYDRMIFTAGALVAVRYGAKLDPDDDYNVLQTSILSKLNKSLEPSLKQNLKLNNVIEVFRDIQTNFDPGQEAIKTFVNNINEISQSINSSHWRGEDVMAIFFNEFNKYKAKSDNGQVFTPQHIANFMYRLIDVSMSDSVLDATCGSGTFLTNSMSNMITEAGGPDAKKAKIIKQQKLYGIEFDKTIFALACANMMIHKDGKTNLNRVDAMTPEAAKWIHNISWLDPEGERDNNEYLIQNDNQLKPHHITKILMNPPYEHKYHPLDILNNVLDNVPQNTDAAILLPDFKLEKEGKKKVKHLLEHNRLTKIIKLPKETFNSEGVSVSIFIFETGQPTNPDDGIFTCEIAEDGLETVKNQGRQDIKHRWSAIEDFWVRTIKRCDTRADKSCQWITPDLKNYKQLSVPIPQKPFVIYDEDFMKTVMDYEMFKQNINSSKLQDALKQTVLYQSQVVENKQNIDIKIKKGVTNESIE</sequence>
<evidence type="ECO:0000313" key="11">
    <source>
        <dbReference type="Proteomes" id="UP000195868"/>
    </source>
</evidence>
<evidence type="ECO:0000256" key="5">
    <source>
        <dbReference type="ARBA" id="ARBA00022747"/>
    </source>
</evidence>
<dbReference type="PRINTS" id="PR00507">
    <property type="entry name" value="N12N6MTFRASE"/>
</dbReference>
<name>A0A1Y3UD23_LIMRT</name>
<dbReference type="GO" id="GO:0008170">
    <property type="term" value="F:N-methyltransferase activity"/>
    <property type="evidence" value="ECO:0007669"/>
    <property type="project" value="InterPro"/>
</dbReference>
<dbReference type="InterPro" id="IPR003356">
    <property type="entry name" value="DNA_methylase_A-5"/>
</dbReference>
<reference evidence="8 10" key="1">
    <citation type="submission" date="2016-09" db="EMBL/GenBank/DDBJ databases">
        <title>Lactobacillus reuteri KLR3006, genome sequencing and assembly.</title>
        <authorList>
            <person name="Lee J.-Y."/>
            <person name="Kim E.B."/>
            <person name="Choi Y.-J."/>
        </authorList>
    </citation>
    <scope>NUCLEOTIDE SEQUENCE [LARGE SCALE GENOMIC DNA]</scope>
    <source>
        <strain evidence="8 10">KLR3006</strain>
    </source>
</reference>
<protein>
    <recommendedName>
        <fullName evidence="1">site-specific DNA-methyltransferase (adenine-specific)</fullName>
        <ecNumber evidence="1">2.1.1.72</ecNumber>
    </recommendedName>
</protein>
<dbReference type="InterPro" id="IPR029063">
    <property type="entry name" value="SAM-dependent_MTases_sf"/>
</dbReference>